<dbReference type="Bgee" id="ENSMNEG00000032566">
    <property type="expression patterns" value="Expressed in multicellular organism"/>
</dbReference>
<feature type="region of interest" description="Disordered" evidence="1">
    <location>
        <begin position="107"/>
        <end position="172"/>
    </location>
</feature>
<protein>
    <submittedName>
        <fullName evidence="2">Uncharacterized protein</fullName>
    </submittedName>
</protein>
<name>A0A2K6C0C1_MACNE</name>
<dbReference type="AlphaFoldDB" id="A0A2K6C0C1"/>
<evidence type="ECO:0000313" key="2">
    <source>
        <dbReference type="Ensembl" id="ENSMNEP00000017106.1"/>
    </source>
</evidence>
<dbReference type="PANTHER" id="PTHR16471">
    <property type="entry name" value="CMT1A DUPLICATED REGION TRANSCRIPT 15 PROTEIN-LIKE PROTEIN"/>
    <property type="match status" value="1"/>
</dbReference>
<organism evidence="2 3">
    <name type="scientific">Macaca nemestrina</name>
    <name type="common">Pig-tailed macaque</name>
    <dbReference type="NCBI Taxonomy" id="9545"/>
    <lineage>
        <taxon>Eukaryota</taxon>
        <taxon>Metazoa</taxon>
        <taxon>Chordata</taxon>
        <taxon>Craniata</taxon>
        <taxon>Vertebrata</taxon>
        <taxon>Euteleostomi</taxon>
        <taxon>Mammalia</taxon>
        <taxon>Eutheria</taxon>
        <taxon>Euarchontoglires</taxon>
        <taxon>Primates</taxon>
        <taxon>Haplorrhini</taxon>
        <taxon>Catarrhini</taxon>
        <taxon>Cercopithecidae</taxon>
        <taxon>Cercopithecinae</taxon>
        <taxon>Macaca</taxon>
    </lineage>
</organism>
<sequence length="250" mass="26499">MFSCCIPTSQGCSFRNGRRAFSDDADEGLSLTPDACGPLLPQGSLTSPEIPSGLHLHVVLVQEEIREPIRAQAHAPAPCAERDELPAPAVEPEAPLETALQLEAPSGLCTGTAKDQPSEELPDLRPPAVATGLSPGADSVAGDRERVASTTLDSSSHTAPSPGHGGSHGVRDQGMQPRLIYLTGKRLILFTRATSQVQQDLCILVSLVFYEKRVPAAPPAPRGGLLLRAWRSLCYWASGLFAPDVLPRMG</sequence>
<dbReference type="Ensembl" id="ENSMNET00000041331.1">
    <property type="protein sequence ID" value="ENSMNEP00000017106.1"/>
    <property type="gene ID" value="ENSMNEG00000032566.1"/>
</dbReference>
<keyword evidence="3" id="KW-1185">Reference proteome</keyword>
<evidence type="ECO:0000256" key="1">
    <source>
        <dbReference type="SAM" id="MobiDB-lite"/>
    </source>
</evidence>
<reference evidence="2" key="2">
    <citation type="submission" date="2025-09" db="UniProtKB">
        <authorList>
            <consortium name="Ensembl"/>
        </authorList>
    </citation>
    <scope>IDENTIFICATION</scope>
</reference>
<dbReference type="Proteomes" id="UP000233120">
    <property type="component" value="Unassembled WGS sequence"/>
</dbReference>
<reference evidence="2" key="1">
    <citation type="submission" date="2025-08" db="UniProtKB">
        <authorList>
            <consortium name="Ensembl"/>
        </authorList>
    </citation>
    <scope>IDENTIFICATION</scope>
</reference>
<dbReference type="GeneTree" id="ENSGT00390000011755"/>
<accession>A0A2K6C0C1</accession>
<evidence type="ECO:0000313" key="3">
    <source>
        <dbReference type="Proteomes" id="UP000233120"/>
    </source>
</evidence>
<proteinExistence type="predicted"/>
<dbReference type="PANTHER" id="PTHR16471:SF0">
    <property type="entry name" value="CMT1A DUPLICATED REGION TRANSCRIPT 15 PROTEIN-LIKE PROTEIN"/>
    <property type="match status" value="1"/>
</dbReference>
<feature type="compositionally biased region" description="Polar residues" evidence="1">
    <location>
        <begin position="148"/>
        <end position="159"/>
    </location>
</feature>